<evidence type="ECO:0000313" key="1">
    <source>
        <dbReference type="EMBL" id="MDL0088507.1"/>
    </source>
</evidence>
<sequence length="180" mass="20642">MSSPEREKQAKALNELAKFCDKQEQAKRVSKNELKDVAIISLAFSMLKSDICDKFFINKATTDKIDFIRQSCDDILKFYRNDKSTIKRVCLLLDALDHKMKANKTEVTTTATQCALTILYFTLAPNERKQKPLNPNLAAFWLQIKDSVLDVLYTATDKAKRYEDYAVDSDILAQFVKDNI</sequence>
<protein>
    <submittedName>
        <fullName evidence="1">Uncharacterized protein</fullName>
    </submittedName>
</protein>
<dbReference type="EMBL" id="JANURM010000003">
    <property type="protein sequence ID" value="MDL0088507.1"/>
    <property type="molecule type" value="Genomic_DNA"/>
</dbReference>
<proteinExistence type="predicted"/>
<dbReference type="RefSeq" id="WP_284937162.1">
    <property type="nucleotide sequence ID" value="NZ_JANURM010000003.1"/>
</dbReference>
<comment type="caution">
    <text evidence="1">The sequence shown here is derived from an EMBL/GenBank/DDBJ whole genome shotgun (WGS) entry which is preliminary data.</text>
</comment>
<organism evidence="1 2">
    <name type="scientific">Campylobacter gastrosuis</name>
    <dbReference type="NCBI Taxonomy" id="2974576"/>
    <lineage>
        <taxon>Bacteria</taxon>
        <taxon>Pseudomonadati</taxon>
        <taxon>Campylobacterota</taxon>
        <taxon>Epsilonproteobacteria</taxon>
        <taxon>Campylobacterales</taxon>
        <taxon>Campylobacteraceae</taxon>
        <taxon>Campylobacter</taxon>
    </lineage>
</organism>
<gene>
    <name evidence="1" type="ORF">NYG85_03835</name>
</gene>
<reference evidence="1" key="2">
    <citation type="journal article" date="2023" name="Microorganisms">
        <title>Isolation and Genomic Characteristics of Cat-Borne Campylobacter felis sp. nov. and Sheep-Borne Campylobacter ovis sp. nov.</title>
        <authorList>
            <person name="Wang H."/>
            <person name="Li Y."/>
            <person name="Gu Y."/>
            <person name="Zhou G."/>
            <person name="Chen X."/>
            <person name="Zhang X."/>
            <person name="Shao Z."/>
            <person name="Zhang J."/>
            <person name="Zhang M."/>
        </authorList>
    </citation>
    <scope>NUCLEOTIDE SEQUENCE</scope>
    <source>
        <strain evidence="1">PS10</strain>
    </source>
</reference>
<accession>A0ABT7HNK4</accession>
<name>A0ABT7HNK4_9BACT</name>
<keyword evidence="2" id="KW-1185">Reference proteome</keyword>
<dbReference type="Proteomes" id="UP001173801">
    <property type="component" value="Unassembled WGS sequence"/>
</dbReference>
<reference evidence="1" key="1">
    <citation type="submission" date="2022-08" db="EMBL/GenBank/DDBJ databases">
        <authorList>
            <person name="Wang H."/>
        </authorList>
    </citation>
    <scope>NUCLEOTIDE SEQUENCE</scope>
    <source>
        <strain evidence="1">PS10</strain>
    </source>
</reference>
<evidence type="ECO:0000313" key="2">
    <source>
        <dbReference type="Proteomes" id="UP001173801"/>
    </source>
</evidence>